<keyword evidence="1" id="KW-0805">Transcription regulation</keyword>
<name>A0A9E7CX31_9HYPH</name>
<evidence type="ECO:0000256" key="2">
    <source>
        <dbReference type="ARBA" id="ARBA00023125"/>
    </source>
</evidence>
<dbReference type="SUPFAM" id="SSF48008">
    <property type="entry name" value="GntR ligand-binding domain-like"/>
    <property type="match status" value="1"/>
</dbReference>
<dbReference type="RefSeq" id="WP_244451052.1">
    <property type="nucleotide sequence ID" value="NZ_CP083240.1"/>
</dbReference>
<keyword evidence="3" id="KW-0804">Transcription</keyword>
<dbReference type="KEGG" id="apol:K9D25_22320"/>
<evidence type="ECO:0000259" key="4">
    <source>
        <dbReference type="Pfam" id="PF07729"/>
    </source>
</evidence>
<dbReference type="InterPro" id="IPR011711">
    <property type="entry name" value="GntR_C"/>
</dbReference>
<organism evidence="5 6">
    <name type="scientific">Ancylobacter polymorphus</name>
    <dbReference type="NCBI Taxonomy" id="223390"/>
    <lineage>
        <taxon>Bacteria</taxon>
        <taxon>Pseudomonadati</taxon>
        <taxon>Pseudomonadota</taxon>
        <taxon>Alphaproteobacteria</taxon>
        <taxon>Hyphomicrobiales</taxon>
        <taxon>Xanthobacteraceae</taxon>
        <taxon>Ancylobacter</taxon>
    </lineage>
</organism>
<dbReference type="GO" id="GO:0003677">
    <property type="term" value="F:DNA binding"/>
    <property type="evidence" value="ECO:0007669"/>
    <property type="project" value="UniProtKB-KW"/>
</dbReference>
<keyword evidence="5" id="KW-0614">Plasmid</keyword>
<evidence type="ECO:0000313" key="5">
    <source>
        <dbReference type="EMBL" id="UOK73373.1"/>
    </source>
</evidence>
<dbReference type="Pfam" id="PF07729">
    <property type="entry name" value="FCD"/>
    <property type="match status" value="1"/>
</dbReference>
<dbReference type="Gene3D" id="1.20.120.530">
    <property type="entry name" value="GntR ligand-binding domain-like"/>
    <property type="match status" value="1"/>
</dbReference>
<geneLocation type="plasmid" evidence="5 6">
    <name>pA</name>
</geneLocation>
<dbReference type="InterPro" id="IPR008920">
    <property type="entry name" value="TF_FadR/GntR_C"/>
</dbReference>
<dbReference type="AlphaFoldDB" id="A0A9E7CX31"/>
<dbReference type="EMBL" id="CP083240">
    <property type="protein sequence ID" value="UOK73373.1"/>
    <property type="molecule type" value="Genomic_DNA"/>
</dbReference>
<gene>
    <name evidence="5" type="ORF">K9D25_22320</name>
</gene>
<evidence type="ECO:0000256" key="3">
    <source>
        <dbReference type="ARBA" id="ARBA00023163"/>
    </source>
</evidence>
<reference evidence="5" key="1">
    <citation type="submission" date="2021-09" db="EMBL/GenBank/DDBJ databases">
        <title>Network and meta-omics reveal the key degrader and cooperation patterns in an efficient 1,4-dioxane-degrading microbial community.</title>
        <authorList>
            <person name="Dai C."/>
        </authorList>
    </citation>
    <scope>NUCLEOTIDE SEQUENCE</scope>
    <source>
        <strain evidence="5">ZM13</strain>
        <plasmid evidence="5">pA</plasmid>
    </source>
</reference>
<evidence type="ECO:0000313" key="6">
    <source>
        <dbReference type="Proteomes" id="UP000831684"/>
    </source>
</evidence>
<keyword evidence="2" id="KW-0238">DNA-binding</keyword>
<sequence length="92" mass="10430">MAGAFQTIVETVKDPACGGAADFNFHLSIVEAAHSPTLLSVYVAIGKLLEQSHMERRHKIENIPSINRYLIDHHGRYLPRFRRGTRIARKSF</sequence>
<proteinExistence type="predicted"/>
<dbReference type="Proteomes" id="UP000831684">
    <property type="component" value="Plasmid pA"/>
</dbReference>
<accession>A0A9E7CX31</accession>
<protein>
    <submittedName>
        <fullName evidence="5">FCD domain-containing protein</fullName>
    </submittedName>
</protein>
<feature type="domain" description="GntR C-terminal" evidence="4">
    <location>
        <begin position="19"/>
        <end position="78"/>
    </location>
</feature>
<evidence type="ECO:0000256" key="1">
    <source>
        <dbReference type="ARBA" id="ARBA00023015"/>
    </source>
</evidence>